<dbReference type="EMBL" id="KV005846">
    <property type="protein sequence ID" value="KZV33360.1"/>
    <property type="molecule type" value="Genomic_DNA"/>
</dbReference>
<evidence type="ECO:0000313" key="3">
    <source>
        <dbReference type="Proteomes" id="UP000250235"/>
    </source>
</evidence>
<protein>
    <submittedName>
        <fullName evidence="2">Uncharacterized protein</fullName>
    </submittedName>
</protein>
<feature type="region of interest" description="Disordered" evidence="1">
    <location>
        <begin position="165"/>
        <end position="185"/>
    </location>
</feature>
<keyword evidence="3" id="KW-1185">Reference proteome</keyword>
<proteinExistence type="predicted"/>
<evidence type="ECO:0000256" key="1">
    <source>
        <dbReference type="SAM" id="MobiDB-lite"/>
    </source>
</evidence>
<dbReference type="Proteomes" id="UP000250235">
    <property type="component" value="Unassembled WGS sequence"/>
</dbReference>
<sequence length="185" mass="20009">MGSVLGTGNGHLKIVGHSPFIPYRGDIRYPKVETFSSYDGRSEEANSDSSGSIGLRISGLNGTVSMDSATLLTTLSLEEDIFGGQYLQFDCRESRYVITRIMVFFKNTNSSSGSDLSYTRSYASILSLGLAAGDIPDTTDTTSGPNDRAACSKFRTTIRGLEDYPRTYTESSGGLPEEKAMPPRV</sequence>
<evidence type="ECO:0000313" key="2">
    <source>
        <dbReference type="EMBL" id="KZV33360.1"/>
    </source>
</evidence>
<name>A0A2Z7BGG2_9LAMI</name>
<reference evidence="2 3" key="1">
    <citation type="journal article" date="2015" name="Proc. Natl. Acad. Sci. U.S.A.">
        <title>The resurrection genome of Boea hygrometrica: A blueprint for survival of dehydration.</title>
        <authorList>
            <person name="Xiao L."/>
            <person name="Yang G."/>
            <person name="Zhang L."/>
            <person name="Yang X."/>
            <person name="Zhao S."/>
            <person name="Ji Z."/>
            <person name="Zhou Q."/>
            <person name="Hu M."/>
            <person name="Wang Y."/>
            <person name="Chen M."/>
            <person name="Xu Y."/>
            <person name="Jin H."/>
            <person name="Xiao X."/>
            <person name="Hu G."/>
            <person name="Bao F."/>
            <person name="Hu Y."/>
            <person name="Wan P."/>
            <person name="Li L."/>
            <person name="Deng X."/>
            <person name="Kuang T."/>
            <person name="Xiang C."/>
            <person name="Zhu J.K."/>
            <person name="Oliver M.J."/>
            <person name="He Y."/>
        </authorList>
    </citation>
    <scope>NUCLEOTIDE SEQUENCE [LARGE SCALE GENOMIC DNA]</scope>
    <source>
        <strain evidence="3">cv. XS01</strain>
    </source>
</reference>
<accession>A0A2Z7BGG2</accession>
<feature type="compositionally biased region" description="Basic and acidic residues" evidence="1">
    <location>
        <begin position="176"/>
        <end position="185"/>
    </location>
</feature>
<organism evidence="2 3">
    <name type="scientific">Dorcoceras hygrometricum</name>
    <dbReference type="NCBI Taxonomy" id="472368"/>
    <lineage>
        <taxon>Eukaryota</taxon>
        <taxon>Viridiplantae</taxon>
        <taxon>Streptophyta</taxon>
        <taxon>Embryophyta</taxon>
        <taxon>Tracheophyta</taxon>
        <taxon>Spermatophyta</taxon>
        <taxon>Magnoliopsida</taxon>
        <taxon>eudicotyledons</taxon>
        <taxon>Gunneridae</taxon>
        <taxon>Pentapetalae</taxon>
        <taxon>asterids</taxon>
        <taxon>lamiids</taxon>
        <taxon>Lamiales</taxon>
        <taxon>Gesneriaceae</taxon>
        <taxon>Didymocarpoideae</taxon>
        <taxon>Trichosporeae</taxon>
        <taxon>Loxocarpinae</taxon>
        <taxon>Dorcoceras</taxon>
    </lineage>
</organism>
<dbReference type="AlphaFoldDB" id="A0A2Z7BGG2"/>
<gene>
    <name evidence="2" type="ORF">F511_40630</name>
</gene>